<evidence type="ECO:0000256" key="1">
    <source>
        <dbReference type="SAM" id="Phobius"/>
    </source>
</evidence>
<organism evidence="2 3">
    <name type="scientific">Agrobacterium pusense</name>
    <dbReference type="NCBI Taxonomy" id="648995"/>
    <lineage>
        <taxon>Bacteria</taxon>
        <taxon>Pseudomonadati</taxon>
        <taxon>Pseudomonadota</taxon>
        <taxon>Alphaproteobacteria</taxon>
        <taxon>Hyphomicrobiales</taxon>
        <taxon>Rhizobiaceae</taxon>
        <taxon>Rhizobium/Agrobacterium group</taxon>
        <taxon>Agrobacterium</taxon>
    </lineage>
</organism>
<proteinExistence type="predicted"/>
<accession>A0A6H0ZVD4</accession>
<sequence>MSLSDAHAFAFSLAATLMVTIVVFRAGDGTLSVMPAAEYDGEDDTIVEEIDPFD</sequence>
<keyword evidence="1" id="KW-1133">Transmembrane helix</keyword>
<reference evidence="2 3" key="1">
    <citation type="submission" date="2020-04" db="EMBL/GenBank/DDBJ databases">
        <title>FDA dAtabase for Regulatory Grade micrObial Sequences (FDA-ARGOS): Supporting development and validation of Infectious Disease Dx tests.</title>
        <authorList>
            <person name="Sciortino C."/>
            <person name="Tallon L."/>
            <person name="Sadzewicz L."/>
            <person name="Vavikolanu K."/>
            <person name="Mehta A."/>
            <person name="Aluvathingal J."/>
            <person name="Nadendla S."/>
            <person name="Nandy P."/>
            <person name="Geyer C."/>
            <person name="Yan Y."/>
            <person name="Sichtig H."/>
        </authorList>
    </citation>
    <scope>NUCLEOTIDE SEQUENCE [LARGE SCALE GENOMIC DNA]</scope>
    <source>
        <strain evidence="2 3">FDAARGOS_633</strain>
    </source>
</reference>
<dbReference type="RefSeq" id="WP_177319352.1">
    <property type="nucleotide sequence ID" value="NZ_CP050899.1"/>
</dbReference>
<evidence type="ECO:0000313" key="2">
    <source>
        <dbReference type="EMBL" id="QIX24067.1"/>
    </source>
</evidence>
<dbReference type="EMBL" id="CP050899">
    <property type="protein sequence ID" value="QIX24067.1"/>
    <property type="molecule type" value="Genomic_DNA"/>
</dbReference>
<keyword evidence="1" id="KW-0812">Transmembrane</keyword>
<name>A0A6H0ZVD4_9HYPH</name>
<gene>
    <name evidence="2" type="ORF">FOB41_23415</name>
</gene>
<feature type="transmembrane region" description="Helical" evidence="1">
    <location>
        <begin position="6"/>
        <end position="24"/>
    </location>
</feature>
<keyword evidence="1" id="KW-0472">Membrane</keyword>
<evidence type="ECO:0000313" key="3">
    <source>
        <dbReference type="Proteomes" id="UP000500870"/>
    </source>
</evidence>
<dbReference type="AlphaFoldDB" id="A0A6H0ZVD4"/>
<protein>
    <submittedName>
        <fullName evidence="2">Uncharacterized protein</fullName>
    </submittedName>
</protein>
<dbReference type="Proteomes" id="UP000500870">
    <property type="component" value="Chromosome 3"/>
</dbReference>